<dbReference type="InterPro" id="IPR025916">
    <property type="entry name" value="YdjO"/>
</dbReference>
<protein>
    <recommendedName>
        <fullName evidence="3">Cold-shock protein</fullName>
    </recommendedName>
</protein>
<dbReference type="AlphaFoldDB" id="A0A248TN24"/>
<evidence type="ECO:0000313" key="1">
    <source>
        <dbReference type="EMBL" id="ASV69597.1"/>
    </source>
</evidence>
<evidence type="ECO:0000313" key="2">
    <source>
        <dbReference type="Proteomes" id="UP000215137"/>
    </source>
</evidence>
<dbReference type="OrthoDB" id="1955171at2"/>
<name>A0A248TN24_9BACI</name>
<dbReference type="EMBL" id="CP022983">
    <property type="protein sequence ID" value="ASV69597.1"/>
    <property type="molecule type" value="Genomic_DNA"/>
</dbReference>
<accession>A0A248TN24</accession>
<dbReference type="Pfam" id="PF14169">
    <property type="entry name" value="YdjO"/>
    <property type="match status" value="1"/>
</dbReference>
<reference evidence="1 2" key="1">
    <citation type="submission" date="2017-08" db="EMBL/GenBank/DDBJ databases">
        <title>Complete Genome Sequence of Bacillus kochii Oregon-R-modENCODE STRAIN BDGP4, isolated from Drosophila melanogaster gut.</title>
        <authorList>
            <person name="Wan K.H."/>
            <person name="Yu C."/>
            <person name="Park S."/>
            <person name="Hammonds A.S."/>
            <person name="Booth B.W."/>
            <person name="Celniker S.E."/>
        </authorList>
    </citation>
    <scope>NUCLEOTIDE SEQUENCE [LARGE SCALE GENOMIC DNA]</scope>
    <source>
        <strain evidence="1 2">BDGP4</strain>
    </source>
</reference>
<dbReference type="KEGG" id="bko:CKF48_21170"/>
<dbReference type="RefSeq" id="WP_095373161.1">
    <property type="nucleotide sequence ID" value="NZ_CP022983.1"/>
</dbReference>
<gene>
    <name evidence="1" type="ORF">CKF48_21170</name>
</gene>
<evidence type="ECO:0008006" key="3">
    <source>
        <dbReference type="Google" id="ProtNLM"/>
    </source>
</evidence>
<proteinExistence type="predicted"/>
<dbReference type="Proteomes" id="UP000215137">
    <property type="component" value="Chromosome"/>
</dbReference>
<keyword evidence="2" id="KW-1185">Reference proteome</keyword>
<sequence>MFFNKKAQEEKPEVVILSTDVYACLDNTCNGWMRKDFVSVDLKCPLCGSDTTLEVRDLPEILM</sequence>
<organism evidence="1 2">
    <name type="scientific">Cytobacillus kochii</name>
    <dbReference type="NCBI Taxonomy" id="859143"/>
    <lineage>
        <taxon>Bacteria</taxon>
        <taxon>Bacillati</taxon>
        <taxon>Bacillota</taxon>
        <taxon>Bacilli</taxon>
        <taxon>Bacillales</taxon>
        <taxon>Bacillaceae</taxon>
        <taxon>Cytobacillus</taxon>
    </lineage>
</organism>